<dbReference type="SUPFAM" id="SSF52317">
    <property type="entry name" value="Class I glutamine amidotransferase-like"/>
    <property type="match status" value="1"/>
</dbReference>
<comment type="catalytic activity">
    <reaction evidence="7">
        <text>hydrogenobyrinate + 2 L-glutamine + 2 ATP + 2 H2O = hydrogenobyrinate a,c-diamide + 2 L-glutamate + 2 ADP + 2 phosphate + 2 H(+)</text>
        <dbReference type="Rhea" id="RHEA:12544"/>
        <dbReference type="ChEBI" id="CHEBI:15377"/>
        <dbReference type="ChEBI" id="CHEBI:15378"/>
        <dbReference type="ChEBI" id="CHEBI:29985"/>
        <dbReference type="ChEBI" id="CHEBI:30616"/>
        <dbReference type="ChEBI" id="CHEBI:43474"/>
        <dbReference type="ChEBI" id="CHEBI:58359"/>
        <dbReference type="ChEBI" id="CHEBI:77873"/>
        <dbReference type="ChEBI" id="CHEBI:77874"/>
        <dbReference type="ChEBI" id="CHEBI:456216"/>
        <dbReference type="EC" id="6.3.5.9"/>
    </reaction>
</comment>
<dbReference type="InterPro" id="IPR002586">
    <property type="entry name" value="CobQ/CobB/MinD/ParA_Nub-bd_dom"/>
</dbReference>
<dbReference type="Pfam" id="PF07685">
    <property type="entry name" value="GATase_3"/>
    <property type="match status" value="1"/>
</dbReference>
<evidence type="ECO:0000256" key="7">
    <source>
        <dbReference type="HAMAP-Rule" id="MF_00027"/>
    </source>
</evidence>
<dbReference type="NCBIfam" id="NF002204">
    <property type="entry name" value="PRK01077.1"/>
    <property type="match status" value="1"/>
</dbReference>
<dbReference type="SUPFAM" id="SSF52540">
    <property type="entry name" value="P-loop containing nucleoside triphosphate hydrolases"/>
    <property type="match status" value="1"/>
</dbReference>
<dbReference type="InterPro" id="IPR004484">
    <property type="entry name" value="CbiA/CobB_synth"/>
</dbReference>
<dbReference type="PROSITE" id="PS51274">
    <property type="entry name" value="GATASE_COBBQ"/>
    <property type="match status" value="1"/>
</dbReference>
<feature type="active site" description="Nucleophile" evidence="7">
    <location>
        <position position="341"/>
    </location>
</feature>
<comment type="domain">
    <text evidence="7">Comprises of two domains. The C-terminal domain contains the binding site for glutamine and catalyzes the hydrolysis of this substrate to glutamate and ammonia. The N-terminal domain is anticipated to bind ATP and hydrogenobyrinate and catalyzes the ultimate synthesis of the diamide product. The ammonia produced via the glutaminase domain is probably translocated to the adjacent domain via a molecular tunnel, where it reacts with an activated intermediate.</text>
</comment>
<dbReference type="GO" id="GO:0042242">
    <property type="term" value="F:cobyrinic acid a,c-diamide synthase activity"/>
    <property type="evidence" value="ECO:0007669"/>
    <property type="project" value="InterPro"/>
</dbReference>
<comment type="pathway">
    <text evidence="7">Cofactor biosynthesis; adenosylcobalamin biosynthesis; cob(II)yrinate a,c-diamide from precorrin-2 (aerobic route): step 9/10.</text>
</comment>
<comment type="miscellaneous">
    <text evidence="7">The a and c carboxylates of hydrogenobyrinate are activated for nucleophilic attack via formation of a phosphorylated intermediate by ATP. CobB catalyzes first the amidation of the c-carboxylate, and then that of the a-carboxylate.</text>
</comment>
<feature type="domain" description="CobB/CobQ-like glutamine amidotransferase" evidence="9">
    <location>
        <begin position="260"/>
        <end position="447"/>
    </location>
</feature>
<reference evidence="10 11" key="1">
    <citation type="submission" date="2017-09" db="EMBL/GenBank/DDBJ databases">
        <title>Bacterial strain isolated from the female urinary microbiota.</title>
        <authorList>
            <person name="Thomas-White K."/>
            <person name="Kumar N."/>
            <person name="Forster S."/>
            <person name="Putonti C."/>
            <person name="Lawley T."/>
            <person name="Wolfe A.J."/>
        </authorList>
    </citation>
    <scope>NUCLEOTIDE SEQUENCE [LARGE SCALE GENOMIC DNA]</scope>
    <source>
        <strain evidence="10 11">UMB0908</strain>
    </source>
</reference>
<comment type="caution">
    <text evidence="10">The sequence shown here is derived from an EMBL/GenBank/DDBJ whole genome shotgun (WGS) entry which is preliminary data.</text>
</comment>
<dbReference type="PANTHER" id="PTHR43873">
    <property type="entry name" value="COBYRINATE A,C-DIAMIDE SYNTHASE"/>
    <property type="match status" value="1"/>
</dbReference>
<keyword evidence="6 7" id="KW-0315">Glutamine amidotransferase</keyword>
<sequence>MVAGVPGGVVIAAPASGTGKTTIATGLIAALARRMSVAPFKVGPDYIDPGYHAIAAGRPGRNLDSVMCGTDLMGPLYAHGAQGHDIGVVEGVMGLFDGRIGGDPLDAAASTAQIARLLGMPVILVVDARHMSQSAAALVHGFATMDDRVHVAGAIINRVGSDRHESVVREAIEAVGVPVLGAIPRVDGIEVPSRHLGLVTAAEGGEESHAAVAMMADLVERHVDLDAVLGLAAVRPGFEPWCPADAVGAGTSPSTDAGPRIALAGGPAFTFAYAEHAELLAAAGARVEIFDPLVDELPDADGLVVPGGFPEEHAADLAARDDLAVAVRRMVADGAAVHAECAGLLWLLESLGGHRMCGVIPGSASMGRLSLGYRTATMLSDSALGGAGGRVTGHEFHKTRLDEDTAAAAHAAGWRPAWGWRGWGGDAVTEGFVSPDGRVHASYLHVHPVGAPGVLRSFVDSCR</sequence>
<evidence type="ECO:0000256" key="6">
    <source>
        <dbReference type="ARBA" id="ARBA00022962"/>
    </source>
</evidence>
<dbReference type="CDD" id="cd05388">
    <property type="entry name" value="CobB_N"/>
    <property type="match status" value="1"/>
</dbReference>
<feature type="domain" description="CobQ/CobB/MinD/ParA nucleotide binding" evidence="8">
    <location>
        <begin position="9"/>
        <end position="196"/>
    </location>
</feature>
<dbReference type="AlphaFoldDB" id="A0A2N6SZR5"/>
<accession>A0A2N6SZR5</accession>
<evidence type="ECO:0000313" key="10">
    <source>
        <dbReference type="EMBL" id="PMC62563.1"/>
    </source>
</evidence>
<evidence type="ECO:0000256" key="4">
    <source>
        <dbReference type="ARBA" id="ARBA00022840"/>
    </source>
</evidence>
<dbReference type="InterPro" id="IPR029062">
    <property type="entry name" value="Class_I_gatase-like"/>
</dbReference>
<dbReference type="Proteomes" id="UP000235363">
    <property type="component" value="Unassembled WGS sequence"/>
</dbReference>
<keyword evidence="5 7" id="KW-0460">Magnesium</keyword>
<evidence type="ECO:0000259" key="9">
    <source>
        <dbReference type="Pfam" id="PF07685"/>
    </source>
</evidence>
<proteinExistence type="inferred from homology"/>
<dbReference type="Pfam" id="PF01656">
    <property type="entry name" value="CbiA"/>
    <property type="match status" value="1"/>
</dbReference>
<dbReference type="RefSeq" id="WP_102212565.1">
    <property type="nucleotide sequence ID" value="NZ_PNHF01000009.1"/>
</dbReference>
<keyword evidence="3 7" id="KW-0547">Nucleotide-binding</keyword>
<dbReference type="PANTHER" id="PTHR43873:SF1">
    <property type="entry name" value="COBYRINATE A,C-DIAMIDE SYNTHASE"/>
    <property type="match status" value="1"/>
</dbReference>
<feature type="site" description="Increases nucleophilicity of active site Cys" evidence="7">
    <location>
        <position position="445"/>
    </location>
</feature>
<dbReference type="HAMAP" id="MF_00027">
    <property type="entry name" value="CobB_CbiA"/>
    <property type="match status" value="1"/>
</dbReference>
<dbReference type="EMBL" id="PNHF01000009">
    <property type="protein sequence ID" value="PMC62563.1"/>
    <property type="molecule type" value="Genomic_DNA"/>
</dbReference>
<dbReference type="EC" id="6.3.5.9" evidence="7"/>
<evidence type="ECO:0000256" key="1">
    <source>
        <dbReference type="ARBA" id="ARBA00001946"/>
    </source>
</evidence>
<dbReference type="InterPro" id="IPR011698">
    <property type="entry name" value="GATase_3"/>
</dbReference>
<keyword evidence="2 7" id="KW-0436">Ligase</keyword>
<dbReference type="Gene3D" id="3.40.50.880">
    <property type="match status" value="1"/>
</dbReference>
<evidence type="ECO:0000259" key="8">
    <source>
        <dbReference type="Pfam" id="PF01656"/>
    </source>
</evidence>
<dbReference type="GO" id="GO:0009236">
    <property type="term" value="P:cobalamin biosynthetic process"/>
    <property type="evidence" value="ECO:0007669"/>
    <property type="project" value="UniProtKB-UniRule"/>
</dbReference>
<keyword evidence="7" id="KW-0169">Cobalamin biosynthesis</keyword>
<dbReference type="GO" id="GO:0043802">
    <property type="term" value="F:hydrogenobyrinic acid a,c-diamide synthase (glutamine-hydrolysing) activity"/>
    <property type="evidence" value="ECO:0007669"/>
    <property type="project" value="UniProtKB-UniRule"/>
</dbReference>
<dbReference type="InterPro" id="IPR027417">
    <property type="entry name" value="P-loop_NTPase"/>
</dbReference>
<evidence type="ECO:0000256" key="5">
    <source>
        <dbReference type="ARBA" id="ARBA00022842"/>
    </source>
</evidence>
<organism evidence="10 11">
    <name type="scientific">Corynebacterium xerosis</name>
    <dbReference type="NCBI Taxonomy" id="1725"/>
    <lineage>
        <taxon>Bacteria</taxon>
        <taxon>Bacillati</taxon>
        <taxon>Actinomycetota</taxon>
        <taxon>Actinomycetes</taxon>
        <taxon>Mycobacteriales</taxon>
        <taxon>Corynebacteriaceae</taxon>
        <taxon>Corynebacterium</taxon>
    </lineage>
</organism>
<name>A0A2N6SZR5_9CORY</name>
<gene>
    <name evidence="7" type="primary">cobB</name>
    <name evidence="10" type="ORF">CJ204_05305</name>
</gene>
<keyword evidence="4 7" id="KW-0067">ATP-binding</keyword>
<evidence type="ECO:0000256" key="3">
    <source>
        <dbReference type="ARBA" id="ARBA00022741"/>
    </source>
</evidence>
<comment type="function">
    <text evidence="7">Catalyzes the ATP-dependent amidation of the two carboxylate groups at positions a and c of hydrogenobyrinate, using either L-glutamine or ammonia as the nitrogen source.</text>
</comment>
<dbReference type="NCBIfam" id="TIGR00379">
    <property type="entry name" value="cobB"/>
    <property type="match status" value="1"/>
</dbReference>
<dbReference type="GO" id="GO:0005524">
    <property type="term" value="F:ATP binding"/>
    <property type="evidence" value="ECO:0007669"/>
    <property type="project" value="UniProtKB-UniRule"/>
</dbReference>
<evidence type="ECO:0000256" key="2">
    <source>
        <dbReference type="ARBA" id="ARBA00022598"/>
    </source>
</evidence>
<dbReference type="Gene3D" id="3.40.50.300">
    <property type="entry name" value="P-loop containing nucleotide triphosphate hydrolases"/>
    <property type="match status" value="1"/>
</dbReference>
<protein>
    <recommendedName>
        <fullName evidence="7">Hydrogenobyrinate a,c-diamide synthase</fullName>
        <ecNumber evidence="7">6.3.5.9</ecNumber>
    </recommendedName>
    <alternativeName>
        <fullName evidence="7">Hydrogenobyrinic acid a,c-diamide synthase</fullName>
    </alternativeName>
</protein>
<evidence type="ECO:0000313" key="11">
    <source>
        <dbReference type="Proteomes" id="UP000235363"/>
    </source>
</evidence>
<dbReference type="UniPathway" id="UPA00148">
    <property type="reaction ID" value="UER00220"/>
</dbReference>
<comment type="similarity">
    <text evidence="7">Belongs to the CobB/CbiA family.</text>
</comment>
<comment type="cofactor">
    <cofactor evidence="1 7">
        <name>Mg(2+)</name>
        <dbReference type="ChEBI" id="CHEBI:18420"/>
    </cofactor>
</comment>